<comment type="subcellular location">
    <subcellularLocation>
        <location evidence="1">Nucleus</location>
    </subcellularLocation>
</comment>
<dbReference type="PROSITE" id="PS51391">
    <property type="entry name" value="CID"/>
    <property type="match status" value="1"/>
</dbReference>
<keyword evidence="2" id="KW-0597">Phosphoprotein</keyword>
<evidence type="ECO:0000313" key="11">
    <source>
        <dbReference type="EMBL" id="KAK2878673.1"/>
    </source>
</evidence>
<dbReference type="EMBL" id="JAUYZG010000019">
    <property type="protein sequence ID" value="KAK2878673.1"/>
    <property type="molecule type" value="Genomic_DNA"/>
</dbReference>
<dbReference type="CDD" id="cd17004">
    <property type="entry name" value="CID_SCAF8"/>
    <property type="match status" value="1"/>
</dbReference>
<evidence type="ECO:0000256" key="7">
    <source>
        <dbReference type="PROSITE-ProRule" id="PRU00176"/>
    </source>
</evidence>
<dbReference type="InterPro" id="IPR034370">
    <property type="entry name" value="SCAF8_RRM"/>
</dbReference>
<evidence type="ECO:0000256" key="3">
    <source>
        <dbReference type="ARBA" id="ARBA00022884"/>
    </source>
</evidence>
<dbReference type="Gene3D" id="3.30.70.330">
    <property type="match status" value="1"/>
</dbReference>
<feature type="compositionally biased region" description="Basic and acidic residues" evidence="8">
    <location>
        <begin position="1069"/>
        <end position="1122"/>
    </location>
</feature>
<dbReference type="SUPFAM" id="SSF54928">
    <property type="entry name" value="RNA-binding domain, RBD"/>
    <property type="match status" value="1"/>
</dbReference>
<feature type="compositionally biased region" description="Basic residues" evidence="8">
    <location>
        <begin position="400"/>
        <end position="443"/>
    </location>
</feature>
<dbReference type="SUPFAM" id="SSF48464">
    <property type="entry name" value="ENTH/VHS domain"/>
    <property type="match status" value="1"/>
</dbReference>
<feature type="compositionally biased region" description="Polar residues" evidence="8">
    <location>
        <begin position="1005"/>
        <end position="1036"/>
    </location>
</feature>
<sequence>MEAVKAFNGELYSLNEYKPPISKAKMTQITKSAIKAIKFYKHVVQSVEKFIQKCKPEYKVPGLYVVDSIVRQSRHQFGQEKDVFAPRFSKNIITTFQNLYRCPADDKSKIVRVLNLWQKNNVFKSDIIQPLLDMAAGLPPPSVTPVSASSAVPVNSTTPGTPATPATPANIVQNLPDWASQISNTDTVAAVAQILQSPQGQQLQQLVQSLQMQQQKPQPSLLQALDAGLVVQLQALTAQLTAAAAANTLNPLEQRVSSFNKKLLGQFDFGNESEHSEDSKKDATSSQLPVVPESINSSIFHQLAEHLQQQNLEQFQKQLMEHQQHQQKSMTMESQDAIFGSENPAPPGQNSAPPQLPEQEVKMDDSIDNQQQDMDIDEGQDTVDEELFEAEEKKTSSTRSRTRSRSRSRSPKRRRSRSRSGSRKRKHRKRSRSRSRDRKRKSSRSYSSERRAREREKERQKKGLPPIRSRVLSVCSTTLWVGQVDKKATQQDLTNLFEEFGQIESINMIPPRGCAYICMVHRQDAYRALQKLSTGSYKIGSKVIKIAWALNKGVKQEYKQFWDVDLGVTYIPWEKVKLDDLDDFAEGGMIDQETVNNEWESQRNTETAKELQSQAITAETSTASSTPSEAFTQPVAMMPMQIPVAQTVPAVGLVPPSFPVTMTMPPPGFGPPPPFLRAGFNASQPPPGFMATPGVGPSAVGTTLASAQTSLVQPSLPTTQENSKDSPFGAMIPPTSTIPGSFIPSAMPGAGVFNPVGVQHQQSSTDKTPQSAETMETASEITLQGMQNAVRSGMGLLGMHPSASLTHPLSGQRMAGLLPLELRPNLLQGPGSRFPLLMQPGLAHQTNNVLDASLQAQARIRVPFSQMEPFNRAEGTFVRAHNPLSAGADSMAKAENETPPRSDVGAQQEGDQDYRFPPPEKQSTGLLKTPPLEMRTEPVPARPPLLERPPRTVLQAEGREGRRENMSGGFRAESRWGPPRGDFDERDMRGMSGGPPKGFQEERSNPNFQNRFEGRSGSSSGPAWNRGTGPSFNANMHQDYDDRRRPWERQKDRDDRDMDFRGEMNGNRHSRERDRERERERDRNRDRDRGRERNRERDRERERERDRERENEKDKERERERWTPLSSQPQPQPLLPKSQPLLPLPTPLVAQPQAQEQAQNNSLSPPVPQNQPHLEPQPTEADAVPQPEAMPELQSLSPPEVMASSQEREETSCINGMETDSNPQLNILEPASQTATEPSRSPSESLTSTPTCFQNEPLKEEKTPEMSVSSSADADTELTGPKVNAETEPELEKTDTEET</sequence>
<feature type="region of interest" description="Disordered" evidence="8">
    <location>
        <begin position="888"/>
        <end position="1299"/>
    </location>
</feature>
<feature type="compositionally biased region" description="Polar residues" evidence="8">
    <location>
        <begin position="1212"/>
        <end position="1254"/>
    </location>
</feature>
<dbReference type="Gene3D" id="1.25.40.90">
    <property type="match status" value="1"/>
</dbReference>
<feature type="compositionally biased region" description="Basic and acidic residues" evidence="8">
    <location>
        <begin position="272"/>
        <end position="283"/>
    </location>
</feature>
<feature type="domain" description="CID" evidence="10">
    <location>
        <begin position="1"/>
        <end position="139"/>
    </location>
</feature>
<evidence type="ECO:0000259" key="9">
    <source>
        <dbReference type="PROSITE" id="PS50102"/>
    </source>
</evidence>
<feature type="region of interest" description="Disordered" evidence="8">
    <location>
        <begin position="146"/>
        <end position="167"/>
    </location>
</feature>
<dbReference type="PROSITE" id="PS50102">
    <property type="entry name" value="RRM"/>
    <property type="match status" value="1"/>
</dbReference>
<keyword evidence="6" id="KW-0539">Nucleus</keyword>
<feature type="region of interest" description="Disordered" evidence="8">
    <location>
        <begin position="318"/>
        <end position="357"/>
    </location>
</feature>
<comment type="caution">
    <text evidence="11">The sequence shown here is derived from an EMBL/GenBank/DDBJ whole genome shotgun (WGS) entry which is preliminary data.</text>
</comment>
<dbReference type="InterPro" id="IPR006569">
    <property type="entry name" value="CID_dom"/>
</dbReference>
<keyword evidence="4" id="KW-0805">Transcription regulation</keyword>
<evidence type="ECO:0000256" key="2">
    <source>
        <dbReference type="ARBA" id="ARBA00022553"/>
    </source>
</evidence>
<feature type="compositionally biased region" description="Basic and acidic residues" evidence="8">
    <location>
        <begin position="1038"/>
        <end position="1062"/>
    </location>
</feature>
<feature type="domain" description="RRM" evidence="9">
    <location>
        <begin position="477"/>
        <end position="551"/>
    </location>
</feature>
<dbReference type="InterPro" id="IPR035979">
    <property type="entry name" value="RBD_domain_sf"/>
</dbReference>
<name>A0AA88P9Y3_9TELE</name>
<dbReference type="SMART" id="SM00582">
    <property type="entry name" value="RPR"/>
    <property type="match status" value="1"/>
</dbReference>
<evidence type="ECO:0000256" key="5">
    <source>
        <dbReference type="ARBA" id="ARBA00023163"/>
    </source>
</evidence>
<dbReference type="CDD" id="cd12462">
    <property type="entry name" value="RRM_SCAF8"/>
    <property type="match status" value="1"/>
</dbReference>
<feature type="compositionally biased region" description="Basic and acidic residues" evidence="8">
    <location>
        <begin position="1290"/>
        <end position="1299"/>
    </location>
</feature>
<dbReference type="GO" id="GO:0005634">
    <property type="term" value="C:nucleus"/>
    <property type="evidence" value="ECO:0007669"/>
    <property type="project" value="UniProtKB-SubCell"/>
</dbReference>
<dbReference type="Pfam" id="PF00076">
    <property type="entry name" value="RRM_1"/>
    <property type="match status" value="1"/>
</dbReference>
<feature type="region of interest" description="Disordered" evidence="8">
    <location>
        <begin position="270"/>
        <end position="289"/>
    </location>
</feature>
<keyword evidence="12" id="KW-1185">Reference proteome</keyword>
<dbReference type="FunFam" id="1.25.40.90:FF:000004">
    <property type="entry name" value="splicing factor, arginine/serine-rich 15"/>
    <property type="match status" value="1"/>
</dbReference>
<dbReference type="Proteomes" id="UP001187343">
    <property type="component" value="Unassembled WGS sequence"/>
</dbReference>
<organism evidence="11 12">
    <name type="scientific">Cirrhinus molitorella</name>
    <name type="common">mud carp</name>
    <dbReference type="NCBI Taxonomy" id="172907"/>
    <lineage>
        <taxon>Eukaryota</taxon>
        <taxon>Metazoa</taxon>
        <taxon>Chordata</taxon>
        <taxon>Craniata</taxon>
        <taxon>Vertebrata</taxon>
        <taxon>Euteleostomi</taxon>
        <taxon>Actinopterygii</taxon>
        <taxon>Neopterygii</taxon>
        <taxon>Teleostei</taxon>
        <taxon>Ostariophysi</taxon>
        <taxon>Cypriniformes</taxon>
        <taxon>Cyprinidae</taxon>
        <taxon>Labeoninae</taxon>
        <taxon>Labeonini</taxon>
        <taxon>Cirrhinus</taxon>
    </lineage>
</organism>
<dbReference type="SMART" id="SM00360">
    <property type="entry name" value="RRM"/>
    <property type="match status" value="1"/>
</dbReference>
<evidence type="ECO:0000256" key="6">
    <source>
        <dbReference type="ARBA" id="ARBA00023242"/>
    </source>
</evidence>
<evidence type="ECO:0008006" key="13">
    <source>
        <dbReference type="Google" id="ProtNLM"/>
    </source>
</evidence>
<dbReference type="Pfam" id="PF04818">
    <property type="entry name" value="CID"/>
    <property type="match status" value="1"/>
</dbReference>
<dbReference type="InterPro" id="IPR012677">
    <property type="entry name" value="Nucleotide-bd_a/b_plait_sf"/>
</dbReference>
<reference evidence="11" key="1">
    <citation type="submission" date="2023-08" db="EMBL/GenBank/DDBJ databases">
        <title>Chromosome-level Genome Assembly of mud carp (Cirrhinus molitorella).</title>
        <authorList>
            <person name="Liu H."/>
        </authorList>
    </citation>
    <scope>NUCLEOTIDE SEQUENCE</scope>
    <source>
        <strain evidence="11">Prfri</strain>
        <tissue evidence="11">Muscle</tissue>
    </source>
</reference>
<proteinExistence type="predicted"/>
<accession>A0AA88P9Y3</accession>
<keyword evidence="3 7" id="KW-0694">RNA-binding</keyword>
<feature type="region of interest" description="Disordered" evidence="8">
    <location>
        <begin position="389"/>
        <end position="465"/>
    </location>
</feature>
<gene>
    <name evidence="11" type="ORF">Q8A67_019464</name>
</gene>
<feature type="compositionally biased region" description="Basic and acidic residues" evidence="8">
    <location>
        <begin position="447"/>
        <end position="461"/>
    </location>
</feature>
<dbReference type="PANTHER" id="PTHR23140:SF1">
    <property type="entry name" value="SR-RELATED CTD ASSOCIATED FACTOR 8"/>
    <property type="match status" value="1"/>
</dbReference>
<evidence type="ECO:0000256" key="4">
    <source>
        <dbReference type="ARBA" id="ARBA00023015"/>
    </source>
</evidence>
<dbReference type="InterPro" id="IPR000504">
    <property type="entry name" value="RRM_dom"/>
</dbReference>
<dbReference type="InterPro" id="IPR008942">
    <property type="entry name" value="ENTH_VHS"/>
</dbReference>
<dbReference type="PANTHER" id="PTHR23140">
    <property type="entry name" value="RNA PROCESSING PROTEIN LD23810P"/>
    <property type="match status" value="1"/>
</dbReference>
<keyword evidence="5" id="KW-0804">Transcription</keyword>
<dbReference type="GO" id="GO:0003723">
    <property type="term" value="F:RNA binding"/>
    <property type="evidence" value="ECO:0007669"/>
    <property type="project" value="UniProtKB-UniRule"/>
</dbReference>
<feature type="compositionally biased region" description="Low complexity" evidence="8">
    <location>
        <begin position="1124"/>
        <end position="1159"/>
    </location>
</feature>
<dbReference type="InterPro" id="IPR051485">
    <property type="entry name" value="SR-CTD_assoc_factor"/>
</dbReference>
<evidence type="ECO:0000256" key="1">
    <source>
        <dbReference type="ARBA" id="ARBA00004123"/>
    </source>
</evidence>
<evidence type="ECO:0000313" key="12">
    <source>
        <dbReference type="Proteomes" id="UP001187343"/>
    </source>
</evidence>
<protein>
    <recommendedName>
        <fullName evidence="13">SR-related CTD associated factor 8</fullName>
    </recommendedName>
</protein>
<evidence type="ECO:0000256" key="8">
    <source>
        <dbReference type="SAM" id="MobiDB-lite"/>
    </source>
</evidence>
<dbReference type="FunFam" id="3.30.70.330:FF:000094">
    <property type="entry name" value="SR-related CTD associated factor 8"/>
    <property type="match status" value="1"/>
</dbReference>
<evidence type="ECO:0000259" key="10">
    <source>
        <dbReference type="PROSITE" id="PS51391"/>
    </source>
</evidence>